<evidence type="ECO:0000256" key="1">
    <source>
        <dbReference type="ARBA" id="ARBA00004273"/>
    </source>
</evidence>
<dbReference type="STRING" id="669874.A0A1E4U320"/>
<keyword evidence="3" id="KW-0496">Mitochondrion</keyword>
<protein>
    <recommendedName>
        <fullName evidence="8">Cytochrome c oxidase subunit 7</fullName>
    </recommendedName>
</protein>
<keyword evidence="5" id="KW-1133">Transmembrane helix</keyword>
<evidence type="ECO:0000313" key="6">
    <source>
        <dbReference type="EMBL" id="ODV98405.1"/>
    </source>
</evidence>
<comment type="subcellular location">
    <subcellularLocation>
        <location evidence="1">Mitochondrion inner membrane</location>
    </subcellularLocation>
</comment>
<evidence type="ECO:0000256" key="4">
    <source>
        <dbReference type="ARBA" id="ARBA00023136"/>
    </source>
</evidence>
<evidence type="ECO:0000256" key="5">
    <source>
        <dbReference type="SAM" id="Phobius"/>
    </source>
</evidence>
<keyword evidence="2" id="KW-0999">Mitochondrion inner membrane</keyword>
<feature type="transmembrane region" description="Helical" evidence="5">
    <location>
        <begin position="30"/>
        <end position="51"/>
    </location>
</feature>
<dbReference type="Proteomes" id="UP000094236">
    <property type="component" value="Unassembled WGS sequence"/>
</dbReference>
<gene>
    <name evidence="6" type="ORF">PACTADRAFT_185081</name>
</gene>
<dbReference type="InterPro" id="IPR039297">
    <property type="entry name" value="COX7a"/>
</dbReference>
<keyword evidence="5" id="KW-0812">Transmembrane</keyword>
<dbReference type="EMBL" id="KV454011">
    <property type="protein sequence ID" value="ODV98405.1"/>
    <property type="molecule type" value="Genomic_DNA"/>
</dbReference>
<evidence type="ECO:0000256" key="2">
    <source>
        <dbReference type="ARBA" id="ARBA00022792"/>
    </source>
</evidence>
<dbReference type="GO" id="GO:0005743">
    <property type="term" value="C:mitochondrial inner membrane"/>
    <property type="evidence" value="ECO:0007669"/>
    <property type="project" value="UniProtKB-SubCell"/>
</dbReference>
<keyword evidence="7" id="KW-1185">Reference proteome</keyword>
<proteinExistence type="predicted"/>
<keyword evidence="4 5" id="KW-0472">Membrane</keyword>
<sequence length="61" mass="7057">MPSSEKIIELQKLYQSSKKPLWMIHPRSKFYVYPYYLTLGLTVGVSLYYTGRALLGIKASK</sequence>
<accession>A0A1E4U320</accession>
<name>A0A1E4U320_PACTA</name>
<organism evidence="6 7">
    <name type="scientific">Pachysolen tannophilus NRRL Y-2460</name>
    <dbReference type="NCBI Taxonomy" id="669874"/>
    <lineage>
        <taxon>Eukaryota</taxon>
        <taxon>Fungi</taxon>
        <taxon>Dikarya</taxon>
        <taxon>Ascomycota</taxon>
        <taxon>Saccharomycotina</taxon>
        <taxon>Pichiomycetes</taxon>
        <taxon>Pachysolenaceae</taxon>
        <taxon>Pachysolen</taxon>
    </lineage>
</organism>
<reference evidence="7" key="1">
    <citation type="submission" date="2016-05" db="EMBL/GenBank/DDBJ databases">
        <title>Comparative genomics of biotechnologically important yeasts.</title>
        <authorList>
            <consortium name="DOE Joint Genome Institute"/>
            <person name="Riley R."/>
            <person name="Haridas S."/>
            <person name="Wolfe K.H."/>
            <person name="Lopes M.R."/>
            <person name="Hittinger C.T."/>
            <person name="Goker M."/>
            <person name="Salamov A."/>
            <person name="Wisecaver J."/>
            <person name="Long T.M."/>
            <person name="Aerts A.L."/>
            <person name="Barry K."/>
            <person name="Choi C."/>
            <person name="Clum A."/>
            <person name="Coughlan A.Y."/>
            <person name="Deshpande S."/>
            <person name="Douglass A.P."/>
            <person name="Hanson S.J."/>
            <person name="Klenk H.-P."/>
            <person name="Labutti K."/>
            <person name="Lapidus A."/>
            <person name="Lindquist E."/>
            <person name="Lipzen A."/>
            <person name="Meier-Kolthoff J.P."/>
            <person name="Ohm R.A."/>
            <person name="Otillar R.P."/>
            <person name="Pangilinan J."/>
            <person name="Peng Y."/>
            <person name="Rokas A."/>
            <person name="Rosa C.A."/>
            <person name="Scheuner C."/>
            <person name="Sibirny A.A."/>
            <person name="Slot J.C."/>
            <person name="Stielow J.B."/>
            <person name="Sun H."/>
            <person name="Kurtzman C.P."/>
            <person name="Blackwell M."/>
            <person name="Grigoriev I.V."/>
            <person name="Jeffries T.W."/>
        </authorList>
    </citation>
    <scope>NUCLEOTIDE SEQUENCE [LARGE SCALE GENOMIC DNA]</scope>
    <source>
        <strain evidence="7">NRRL Y-2460</strain>
    </source>
</reference>
<dbReference type="AlphaFoldDB" id="A0A1E4U320"/>
<evidence type="ECO:0000256" key="3">
    <source>
        <dbReference type="ARBA" id="ARBA00023128"/>
    </source>
</evidence>
<dbReference type="OrthoDB" id="2595934at2759"/>
<evidence type="ECO:0000313" key="7">
    <source>
        <dbReference type="Proteomes" id="UP000094236"/>
    </source>
</evidence>
<evidence type="ECO:0008006" key="8">
    <source>
        <dbReference type="Google" id="ProtNLM"/>
    </source>
</evidence>
<dbReference type="Pfam" id="PF02238">
    <property type="entry name" value="COX7a"/>
    <property type="match status" value="1"/>
</dbReference>